<sequence length="112" mass="12440">MTSKVFVTLAADKCMVSHNPVEDKMLELSKMADTSMLLFALALHMVLGMEVVKKIHMQKVLIYATGGTCGFGADDDFIEACTPNLGFMRDLIGLLRRFCLVLSSFSNRFDLL</sequence>
<reference evidence="1 2" key="1">
    <citation type="submission" date="2023-03" db="EMBL/GenBank/DDBJ databases">
        <title>WGS of Gossypium arboreum.</title>
        <authorList>
            <person name="Yu D."/>
        </authorList>
    </citation>
    <scope>NUCLEOTIDE SEQUENCE [LARGE SCALE GENOMIC DNA]</scope>
    <source>
        <tissue evidence="1">Leaf</tissue>
    </source>
</reference>
<name>A0ABR0P9H8_GOSAR</name>
<gene>
    <name evidence="1" type="ORF">PVK06_022853</name>
</gene>
<protein>
    <submittedName>
        <fullName evidence="1">Uncharacterized protein</fullName>
    </submittedName>
</protein>
<dbReference type="EMBL" id="JARKNE010000007">
    <property type="protein sequence ID" value="KAK5817924.1"/>
    <property type="molecule type" value="Genomic_DNA"/>
</dbReference>
<organism evidence="1 2">
    <name type="scientific">Gossypium arboreum</name>
    <name type="common">Tree cotton</name>
    <name type="synonym">Gossypium nanking</name>
    <dbReference type="NCBI Taxonomy" id="29729"/>
    <lineage>
        <taxon>Eukaryota</taxon>
        <taxon>Viridiplantae</taxon>
        <taxon>Streptophyta</taxon>
        <taxon>Embryophyta</taxon>
        <taxon>Tracheophyta</taxon>
        <taxon>Spermatophyta</taxon>
        <taxon>Magnoliopsida</taxon>
        <taxon>eudicotyledons</taxon>
        <taxon>Gunneridae</taxon>
        <taxon>Pentapetalae</taxon>
        <taxon>rosids</taxon>
        <taxon>malvids</taxon>
        <taxon>Malvales</taxon>
        <taxon>Malvaceae</taxon>
        <taxon>Malvoideae</taxon>
        <taxon>Gossypium</taxon>
    </lineage>
</organism>
<evidence type="ECO:0000313" key="1">
    <source>
        <dbReference type="EMBL" id="KAK5817924.1"/>
    </source>
</evidence>
<comment type="caution">
    <text evidence="1">The sequence shown here is derived from an EMBL/GenBank/DDBJ whole genome shotgun (WGS) entry which is preliminary data.</text>
</comment>
<keyword evidence="2" id="KW-1185">Reference proteome</keyword>
<evidence type="ECO:0000313" key="2">
    <source>
        <dbReference type="Proteomes" id="UP001358586"/>
    </source>
</evidence>
<dbReference type="Proteomes" id="UP001358586">
    <property type="component" value="Chromosome 7"/>
</dbReference>
<accession>A0ABR0P9H8</accession>
<proteinExistence type="predicted"/>